<evidence type="ECO:0000313" key="2">
    <source>
        <dbReference type="EMBL" id="OQP45024.1"/>
    </source>
</evidence>
<name>A0A1V9EGD8_9BACT</name>
<keyword evidence="3" id="KW-1185">Reference proteome</keyword>
<reference evidence="3" key="1">
    <citation type="submission" date="2016-04" db="EMBL/GenBank/DDBJ databases">
        <authorList>
            <person name="Chen L."/>
            <person name="Zhuang W."/>
            <person name="Wang G."/>
        </authorList>
    </citation>
    <scope>NUCLEOTIDE SEQUENCE [LARGE SCALE GENOMIC DNA]</scope>
    <source>
        <strain evidence="3">17621</strain>
    </source>
</reference>
<keyword evidence="1" id="KW-0732">Signal</keyword>
<protein>
    <submittedName>
        <fullName evidence="2">Uncharacterized protein</fullName>
    </submittedName>
</protein>
<dbReference type="STRING" id="354355.SAMN05660816_06868"/>
<feature type="signal peptide" evidence="1">
    <location>
        <begin position="1"/>
        <end position="19"/>
    </location>
</feature>
<evidence type="ECO:0000256" key="1">
    <source>
        <dbReference type="SAM" id="SignalP"/>
    </source>
</evidence>
<feature type="chain" id="PRO_5010729764" evidence="1">
    <location>
        <begin position="20"/>
        <end position="117"/>
    </location>
</feature>
<dbReference type="RefSeq" id="WP_242673190.1">
    <property type="nucleotide sequence ID" value="NZ_FOCZ01000027.1"/>
</dbReference>
<dbReference type="Proteomes" id="UP000192610">
    <property type="component" value="Unassembled WGS sequence"/>
</dbReference>
<sequence>MKRILFLLALLCLEKALNAQYVYTIKADSVKITNTCDTAELIIENHTQTVPGFLFNKGRGRTEFRRALSLSDSSLLLEGDTLVLRGSTTANNGVSMAAKTVQLGQSVGASGNPAGGP</sequence>
<evidence type="ECO:0000313" key="3">
    <source>
        <dbReference type="Proteomes" id="UP000192610"/>
    </source>
</evidence>
<comment type="caution">
    <text evidence="2">The sequence shown here is derived from an EMBL/GenBank/DDBJ whole genome shotgun (WGS) entry which is preliminary data.</text>
</comment>
<organism evidence="2 3">
    <name type="scientific">Niastella yeongjuensis</name>
    <dbReference type="NCBI Taxonomy" id="354355"/>
    <lineage>
        <taxon>Bacteria</taxon>
        <taxon>Pseudomonadati</taxon>
        <taxon>Bacteroidota</taxon>
        <taxon>Chitinophagia</taxon>
        <taxon>Chitinophagales</taxon>
        <taxon>Chitinophagaceae</taxon>
        <taxon>Niastella</taxon>
    </lineage>
</organism>
<proteinExistence type="predicted"/>
<accession>A0A1V9EGD8</accession>
<dbReference type="EMBL" id="LVXG01000033">
    <property type="protein sequence ID" value="OQP45024.1"/>
    <property type="molecule type" value="Genomic_DNA"/>
</dbReference>
<dbReference type="AlphaFoldDB" id="A0A1V9EGD8"/>
<gene>
    <name evidence="2" type="ORF">A4H97_33215</name>
</gene>